<dbReference type="InterPro" id="IPR004367">
    <property type="entry name" value="Cyclin_C-dom"/>
</dbReference>
<dbReference type="AlphaFoldDB" id="A0AAV2BGB4"/>
<dbReference type="EMBL" id="CAXIEN010000343">
    <property type="protein sequence ID" value="CAL1294348.1"/>
    <property type="molecule type" value="Genomic_DNA"/>
</dbReference>
<dbReference type="CDD" id="cd20516">
    <property type="entry name" value="CYCLIN_CCND_rpt2"/>
    <property type="match status" value="1"/>
</dbReference>
<feature type="domain" description="Cyclin C-terminal" evidence="1">
    <location>
        <begin position="43"/>
        <end position="108"/>
    </location>
</feature>
<evidence type="ECO:0000313" key="3">
    <source>
        <dbReference type="Proteomes" id="UP001497382"/>
    </source>
</evidence>
<protein>
    <recommendedName>
        <fullName evidence="1">Cyclin C-terminal domain-containing protein</fullName>
    </recommendedName>
</protein>
<accession>A0AAV2BGB4</accession>
<dbReference type="InterPro" id="IPR036915">
    <property type="entry name" value="Cyclin-like_sf"/>
</dbReference>
<evidence type="ECO:0000259" key="1">
    <source>
        <dbReference type="Pfam" id="PF02984"/>
    </source>
</evidence>
<dbReference type="Pfam" id="PF02984">
    <property type="entry name" value="Cyclin_C"/>
    <property type="match status" value="1"/>
</dbReference>
<reference evidence="2 3" key="1">
    <citation type="submission" date="2024-04" db="EMBL/GenBank/DDBJ databases">
        <authorList>
            <person name="Rising A."/>
            <person name="Reimegard J."/>
            <person name="Sonavane S."/>
            <person name="Akerstrom W."/>
            <person name="Nylinder S."/>
            <person name="Hedman E."/>
            <person name="Kallberg Y."/>
        </authorList>
    </citation>
    <scope>NUCLEOTIDE SEQUENCE [LARGE SCALE GENOMIC DNA]</scope>
</reference>
<dbReference type="Gene3D" id="1.10.472.10">
    <property type="entry name" value="Cyclin-like"/>
    <property type="match status" value="1"/>
</dbReference>
<evidence type="ECO:0000313" key="2">
    <source>
        <dbReference type="EMBL" id="CAL1294348.1"/>
    </source>
</evidence>
<proteinExistence type="predicted"/>
<name>A0AAV2BGB4_9ARAC</name>
<comment type="caution">
    <text evidence="2">The sequence shown here is derived from an EMBL/GenBank/DDBJ whole genome shotgun (WGS) entry which is preliminary data.</text>
</comment>
<sequence length="157" mass="17366">MDCCEIKECILLRWRPPVLTLPIPLGSRLSHADMRSALDVVGEVKFSMYPPSMIAAASVGAAIQGLSARLEHKWASANDLVFRLHEITGIEPECLRSCWEQIEEIIVNRLAAATLPITSNGTLPITMTTSHKLAEQQMDPQDLVQAETPTDVQDILY</sequence>
<organism evidence="2 3">
    <name type="scientific">Larinioides sclopetarius</name>
    <dbReference type="NCBI Taxonomy" id="280406"/>
    <lineage>
        <taxon>Eukaryota</taxon>
        <taxon>Metazoa</taxon>
        <taxon>Ecdysozoa</taxon>
        <taxon>Arthropoda</taxon>
        <taxon>Chelicerata</taxon>
        <taxon>Arachnida</taxon>
        <taxon>Araneae</taxon>
        <taxon>Araneomorphae</taxon>
        <taxon>Entelegynae</taxon>
        <taxon>Araneoidea</taxon>
        <taxon>Araneidae</taxon>
        <taxon>Larinioides</taxon>
    </lineage>
</organism>
<dbReference type="Proteomes" id="UP001497382">
    <property type="component" value="Unassembled WGS sequence"/>
</dbReference>
<dbReference type="SUPFAM" id="SSF47954">
    <property type="entry name" value="Cyclin-like"/>
    <property type="match status" value="1"/>
</dbReference>
<keyword evidence="3" id="KW-1185">Reference proteome</keyword>
<gene>
    <name evidence="2" type="ORF">LARSCL_LOCUS18655</name>
</gene>